<keyword evidence="7" id="KW-0170">Cobalt</keyword>
<name>A0A094Z0Y6_9HYPH</name>
<comment type="cofactor">
    <cofactor evidence="7">
        <name>Zn(2+)</name>
        <dbReference type="ChEBI" id="CHEBI:29105"/>
    </cofactor>
    <cofactor evidence="7">
        <name>Mg(2+)</name>
        <dbReference type="ChEBI" id="CHEBI:18420"/>
    </cofactor>
    <cofactor evidence="7">
        <name>Co(2+)</name>
        <dbReference type="ChEBI" id="CHEBI:48828"/>
    </cofactor>
    <text evidence="7">Binds 1 divalent metal cation per subunit. Can use ions such as Zn(2+), Mg(2+) or Co(2+).</text>
</comment>
<comment type="subcellular location">
    <subcellularLocation>
        <location evidence="7">Cytoplasm</location>
    </subcellularLocation>
</comment>
<evidence type="ECO:0000313" key="9">
    <source>
        <dbReference type="Proteomes" id="UP000033731"/>
    </source>
</evidence>
<evidence type="ECO:0000313" key="8">
    <source>
        <dbReference type="EMBL" id="KJZ82318.1"/>
    </source>
</evidence>
<accession>A0A094Z0Y6</accession>
<protein>
    <recommendedName>
        <fullName evidence="7">4-hydroxythreonine-4-phosphate dehydrogenase</fullName>
        <ecNumber evidence="7">1.1.1.262</ecNumber>
    </recommendedName>
    <alternativeName>
        <fullName evidence="7">4-(phosphohydroxy)-L-threonine dehydrogenase</fullName>
    </alternativeName>
</protein>
<comment type="caution">
    <text evidence="8">The sequence shown here is derived from an EMBL/GenBank/DDBJ whole genome shotgun (WGS) entry which is preliminary data.</text>
</comment>
<dbReference type="PANTHER" id="PTHR30004">
    <property type="entry name" value="4-HYDROXYTHREONINE-4-PHOSPHATE DEHYDROGENASE"/>
    <property type="match status" value="1"/>
</dbReference>
<keyword evidence="5 7" id="KW-0520">NAD</keyword>
<evidence type="ECO:0000256" key="7">
    <source>
        <dbReference type="HAMAP-Rule" id="MF_00536"/>
    </source>
</evidence>
<dbReference type="AlphaFoldDB" id="A0A094Z0Y6"/>
<comment type="function">
    <text evidence="7">Catalyzes the NAD(P)-dependent oxidation of 4-(phosphooxy)-L-threonine (HTP) into 2-amino-3-oxo-4-(phosphooxy)butyric acid which spontaneously decarboxylates to form 3-amino-2-oxopropyl phosphate (AHAP).</text>
</comment>
<feature type="binding site" evidence="7">
    <location>
        <position position="221"/>
    </location>
    <ligand>
        <name>a divalent metal cation</name>
        <dbReference type="ChEBI" id="CHEBI:60240"/>
        <note>ligand shared between dimeric partners</note>
    </ligand>
</feature>
<dbReference type="Proteomes" id="UP000033731">
    <property type="component" value="Unassembled WGS sequence"/>
</dbReference>
<dbReference type="GO" id="GO:0042823">
    <property type="term" value="P:pyridoxal phosphate biosynthetic process"/>
    <property type="evidence" value="ECO:0007669"/>
    <property type="project" value="UniProtKB-UniRule"/>
</dbReference>
<comment type="miscellaneous">
    <text evidence="7">The active site is located at the dimer interface.</text>
</comment>
<dbReference type="HAMAP" id="MF_00536">
    <property type="entry name" value="PdxA"/>
    <property type="match status" value="1"/>
</dbReference>
<dbReference type="EMBL" id="JMTK01000002">
    <property type="protein sequence ID" value="KJZ82318.1"/>
    <property type="molecule type" value="Genomic_DNA"/>
</dbReference>
<feature type="binding site" evidence="7">
    <location>
        <position position="141"/>
    </location>
    <ligand>
        <name>substrate</name>
    </ligand>
</feature>
<dbReference type="EC" id="1.1.1.262" evidence="7"/>
<evidence type="ECO:0000256" key="5">
    <source>
        <dbReference type="ARBA" id="ARBA00023027"/>
    </source>
</evidence>
<dbReference type="Gene3D" id="3.40.718.10">
    <property type="entry name" value="Isopropylmalate Dehydrogenase"/>
    <property type="match status" value="1"/>
</dbReference>
<dbReference type="GO" id="GO:0050897">
    <property type="term" value="F:cobalt ion binding"/>
    <property type="evidence" value="ECO:0007669"/>
    <property type="project" value="UniProtKB-UniRule"/>
</dbReference>
<keyword evidence="4 7" id="KW-0560">Oxidoreductase</keyword>
<proteinExistence type="inferred from homology"/>
<dbReference type="InterPro" id="IPR037510">
    <property type="entry name" value="PdxA"/>
</dbReference>
<dbReference type="PANTHER" id="PTHR30004:SF6">
    <property type="entry name" value="D-THREONATE 4-PHOSPHATE DEHYDROGENASE"/>
    <property type="match status" value="1"/>
</dbReference>
<keyword evidence="7" id="KW-0460">Magnesium</keyword>
<comment type="pathway">
    <text evidence="7">Cofactor biosynthesis; pyridoxine 5'-phosphate biosynthesis; pyridoxine 5'-phosphate from D-erythrose 4-phosphate: step 4/5.</text>
</comment>
<dbReference type="GO" id="GO:0008615">
    <property type="term" value="P:pyridoxine biosynthetic process"/>
    <property type="evidence" value="ECO:0007669"/>
    <property type="project" value="UniProtKB-UniRule"/>
</dbReference>
<dbReference type="GO" id="GO:0005737">
    <property type="term" value="C:cytoplasm"/>
    <property type="evidence" value="ECO:0007669"/>
    <property type="project" value="UniProtKB-SubCell"/>
</dbReference>
<evidence type="ECO:0000256" key="6">
    <source>
        <dbReference type="ARBA" id="ARBA00023096"/>
    </source>
</evidence>
<feature type="binding site" evidence="7">
    <location>
        <position position="142"/>
    </location>
    <ligand>
        <name>substrate</name>
    </ligand>
</feature>
<reference evidence="8 9" key="1">
    <citation type="journal article" date="2015" name="Phytopathology">
        <title>Genomes of Candidatus Liberibacter solanacearum haplotype A from New Zealand and the USA suggest significant genome plasticity in the species.</title>
        <authorList>
            <person name="Thompson S.M."/>
            <person name="Johnson C.P."/>
            <person name="Lu A.Y."/>
            <person name="Frampton R.A."/>
            <person name="Sullivan K.L."/>
            <person name="Fiers M.W."/>
            <person name="Crowhurst R.N."/>
            <person name="Pitman A.R."/>
            <person name="Scott I."/>
            <person name="Gudmestad N.C."/>
            <person name="Smith G.R."/>
        </authorList>
    </citation>
    <scope>NUCLEOTIDE SEQUENCE [LARGE SCALE GENOMIC DNA]</scope>
    <source>
        <strain evidence="8 9">LsoNZ1</strain>
    </source>
</reference>
<feature type="binding site" evidence="7">
    <location>
        <position position="302"/>
    </location>
    <ligand>
        <name>substrate</name>
    </ligand>
</feature>
<dbReference type="UniPathway" id="UPA00244">
    <property type="reaction ID" value="UER00312"/>
</dbReference>
<feature type="binding site" evidence="7">
    <location>
        <position position="293"/>
    </location>
    <ligand>
        <name>substrate</name>
    </ligand>
</feature>
<keyword evidence="2 7" id="KW-0479">Metal-binding</keyword>
<dbReference type="InterPro" id="IPR005255">
    <property type="entry name" value="PdxA_fam"/>
</dbReference>
<dbReference type="NCBIfam" id="NF003699">
    <property type="entry name" value="PRK05312.1"/>
    <property type="match status" value="1"/>
</dbReference>
<dbReference type="GO" id="GO:0050570">
    <property type="term" value="F:4-hydroxythreonine-4-phosphate dehydrogenase activity"/>
    <property type="evidence" value="ECO:0007669"/>
    <property type="project" value="UniProtKB-UniRule"/>
</dbReference>
<dbReference type="GO" id="GO:0008270">
    <property type="term" value="F:zinc ion binding"/>
    <property type="evidence" value="ECO:0007669"/>
    <property type="project" value="UniProtKB-UniRule"/>
</dbReference>
<comment type="catalytic activity">
    <reaction evidence="7">
        <text>4-(phosphooxy)-L-threonine + NAD(+) = 3-amino-2-oxopropyl phosphate + CO2 + NADH</text>
        <dbReference type="Rhea" id="RHEA:32275"/>
        <dbReference type="ChEBI" id="CHEBI:16526"/>
        <dbReference type="ChEBI" id="CHEBI:57279"/>
        <dbReference type="ChEBI" id="CHEBI:57540"/>
        <dbReference type="ChEBI" id="CHEBI:57945"/>
        <dbReference type="ChEBI" id="CHEBI:58452"/>
        <dbReference type="EC" id="1.1.1.262"/>
    </reaction>
</comment>
<keyword evidence="1 7" id="KW-0963">Cytoplasm</keyword>
<feature type="binding site" evidence="7">
    <location>
        <position position="276"/>
    </location>
    <ligand>
        <name>a divalent metal cation</name>
        <dbReference type="ChEBI" id="CHEBI:60240"/>
        <note>ligand shared between dimeric partners</note>
    </ligand>
</feature>
<sequence length="341" mass="37290">MDKSFFSLPLILTQGDPAGIGPDISLKAWANRRIRSIPPFIYIGDPDVLNERAKQLNLNIPLYETDCAHAVSSFEKALPIISSPCGFKIITGIPQPKTASNTITNIEKAVSLTLSGQALAMVTNPVSKFLLYNEKSNFLGHTEFLAELAKKNTGITYKPVMMLSSPQLRTVPVTIHIPLANIAHILSKKLIIETCHIVHNAMEKNFKINHPRIAISGLNPHAGENATIGMEEKDIISPAIVQLKKENKNIIGPLPADSMFHHSARQNYDVAICMYHDQALIPVKTLSFNQTVNITLGLPFIRTSPDHGTAFDIAGGPNVHEESLVSALQIAAQLGYQKNSL</sequence>
<dbReference type="Pfam" id="PF04166">
    <property type="entry name" value="PdxA"/>
    <property type="match status" value="1"/>
</dbReference>
<keyword evidence="6 7" id="KW-0664">Pyridoxine biosynthesis</keyword>
<organism evidence="8 9">
    <name type="scientific">Candidatus Liberibacter solanacearum</name>
    <dbReference type="NCBI Taxonomy" id="556287"/>
    <lineage>
        <taxon>Bacteria</taxon>
        <taxon>Pseudomonadati</taxon>
        <taxon>Pseudomonadota</taxon>
        <taxon>Alphaproteobacteria</taxon>
        <taxon>Hyphomicrobiales</taxon>
        <taxon>Rhizobiaceae</taxon>
        <taxon>Liberibacter</taxon>
    </lineage>
</organism>
<evidence type="ECO:0000256" key="4">
    <source>
        <dbReference type="ARBA" id="ARBA00023002"/>
    </source>
</evidence>
<feature type="binding site" evidence="7">
    <location>
        <position position="176"/>
    </location>
    <ligand>
        <name>a divalent metal cation</name>
        <dbReference type="ChEBI" id="CHEBI:60240"/>
        <note>ligand shared between dimeric partners</note>
    </ligand>
</feature>
<dbReference type="SUPFAM" id="SSF53659">
    <property type="entry name" value="Isocitrate/Isopropylmalate dehydrogenase-like"/>
    <property type="match status" value="1"/>
</dbReference>
<dbReference type="RefSeq" id="WP_034441337.1">
    <property type="nucleotide sequence ID" value="NZ_JMTK01000002.1"/>
</dbReference>
<keyword evidence="9" id="KW-1185">Reference proteome</keyword>
<keyword evidence="3 7" id="KW-0521">NADP</keyword>
<feature type="binding site" evidence="7">
    <location>
        <position position="284"/>
    </location>
    <ligand>
        <name>substrate</name>
    </ligand>
</feature>
<dbReference type="NCBIfam" id="TIGR00557">
    <property type="entry name" value="pdxA"/>
    <property type="match status" value="1"/>
</dbReference>
<comment type="subunit">
    <text evidence="7">Homodimer.</text>
</comment>
<dbReference type="PATRIC" id="fig|556287.8.peg.1073"/>
<evidence type="ECO:0000256" key="3">
    <source>
        <dbReference type="ARBA" id="ARBA00022857"/>
    </source>
</evidence>
<dbReference type="GO" id="GO:0000287">
    <property type="term" value="F:magnesium ion binding"/>
    <property type="evidence" value="ECO:0007669"/>
    <property type="project" value="UniProtKB-UniRule"/>
</dbReference>
<gene>
    <name evidence="7" type="primary">pdxA</name>
    <name evidence="8" type="ORF">DJ66_1068</name>
</gene>
<evidence type="ECO:0000256" key="2">
    <source>
        <dbReference type="ARBA" id="ARBA00022723"/>
    </source>
</evidence>
<keyword evidence="7" id="KW-0862">Zinc</keyword>
<dbReference type="GO" id="GO:0051287">
    <property type="term" value="F:NAD binding"/>
    <property type="evidence" value="ECO:0007669"/>
    <property type="project" value="InterPro"/>
</dbReference>
<comment type="similarity">
    <text evidence="7">Belongs to the PdxA family.</text>
</comment>
<evidence type="ECO:0000256" key="1">
    <source>
        <dbReference type="ARBA" id="ARBA00022490"/>
    </source>
</evidence>